<dbReference type="EMBL" id="CP049865">
    <property type="protein sequence ID" value="QIK71081.1"/>
    <property type="molecule type" value="Genomic_DNA"/>
</dbReference>
<dbReference type="PANTHER" id="PTHR43649:SF12">
    <property type="entry name" value="DIACETYLCHITOBIOSE BINDING PROTEIN DASA"/>
    <property type="match status" value="1"/>
</dbReference>
<dbReference type="InterPro" id="IPR050490">
    <property type="entry name" value="Bact_solute-bd_prot1"/>
</dbReference>
<dbReference type="Pfam" id="PF13416">
    <property type="entry name" value="SBP_bac_8"/>
    <property type="match status" value="1"/>
</dbReference>
<dbReference type="AlphaFoldDB" id="A0A6G7Y379"/>
<evidence type="ECO:0000313" key="3">
    <source>
        <dbReference type="Proteomes" id="UP000501058"/>
    </source>
</evidence>
<feature type="signal peptide" evidence="1">
    <location>
        <begin position="1"/>
        <end position="25"/>
    </location>
</feature>
<dbReference type="KEGG" id="prv:G7070_00755"/>
<feature type="chain" id="PRO_5026185734" evidence="1">
    <location>
        <begin position="26"/>
        <end position="430"/>
    </location>
</feature>
<keyword evidence="3" id="KW-1185">Reference proteome</keyword>
<reference evidence="2 3" key="1">
    <citation type="submission" date="2020-03" db="EMBL/GenBank/DDBJ databases">
        <title>Propioniciclava sp. nov., isolated from Hydrophilus acuminatus.</title>
        <authorList>
            <person name="Hyun D.-W."/>
            <person name="Bae J.-W."/>
        </authorList>
    </citation>
    <scope>NUCLEOTIDE SEQUENCE [LARGE SCALE GENOMIC DNA]</scope>
    <source>
        <strain evidence="2 3">HDW11</strain>
    </source>
</reference>
<dbReference type="InterPro" id="IPR006059">
    <property type="entry name" value="SBP"/>
</dbReference>
<accession>A0A6G7Y379</accession>
<gene>
    <name evidence="2" type="ORF">G7070_00755</name>
</gene>
<dbReference type="RefSeq" id="WP_166231053.1">
    <property type="nucleotide sequence ID" value="NZ_CP049865.1"/>
</dbReference>
<evidence type="ECO:0000256" key="1">
    <source>
        <dbReference type="SAM" id="SignalP"/>
    </source>
</evidence>
<protein>
    <submittedName>
        <fullName evidence="2">Carbohydrate ABC transporter substrate-binding protein</fullName>
    </submittedName>
</protein>
<keyword evidence="1" id="KW-0732">Signal</keyword>
<dbReference type="Gene3D" id="3.40.190.10">
    <property type="entry name" value="Periplasmic binding protein-like II"/>
    <property type="match status" value="2"/>
</dbReference>
<dbReference type="PROSITE" id="PS51257">
    <property type="entry name" value="PROKAR_LIPOPROTEIN"/>
    <property type="match status" value="1"/>
</dbReference>
<dbReference type="PANTHER" id="PTHR43649">
    <property type="entry name" value="ARABINOSE-BINDING PROTEIN-RELATED"/>
    <property type="match status" value="1"/>
</dbReference>
<proteinExistence type="predicted"/>
<organism evidence="2 3">
    <name type="scientific">Propioniciclava coleopterorum</name>
    <dbReference type="NCBI Taxonomy" id="2714937"/>
    <lineage>
        <taxon>Bacteria</taxon>
        <taxon>Bacillati</taxon>
        <taxon>Actinomycetota</taxon>
        <taxon>Actinomycetes</taxon>
        <taxon>Propionibacteriales</taxon>
        <taxon>Propionibacteriaceae</taxon>
        <taxon>Propioniciclava</taxon>
    </lineage>
</organism>
<evidence type="ECO:0000313" key="2">
    <source>
        <dbReference type="EMBL" id="QIK71081.1"/>
    </source>
</evidence>
<name>A0A6G7Y379_9ACTN</name>
<dbReference type="SUPFAM" id="SSF53850">
    <property type="entry name" value="Periplasmic binding protein-like II"/>
    <property type="match status" value="1"/>
</dbReference>
<sequence length="430" mass="46299">MSITKKLAASVVVLGLALAGCGSPAAPGQGTQNDKGQTVIRFAWWGNDTRNKLTNEVIAKFEAANPDIKVQGEPGEWSGYWDKLATQVAANDAPDVIQMDEKYISEYGKRGALLDLEKVGLKTDKFMEGTVDTGRVGGKLYGINAGINAPVVVGNPKVLEAANVAMPDDKTWTWETLHQTAKKVSEASPDGVFGTQNMSYVEPALRAYLRQEGKDQFVEGGMGFEPKDLESFFQWGLDIQGDKSAPSDSQTSEDMGKPLDQTMAATNKIGFSVYWSNQITALQKASGTDMTLLRPPSKAGSADKAALWYKASMLWSASGKTKNPEAVAKFVDFLANSPEAGLIMGTERGVPANKEVRSALEPKLSDVDKKVVAYLDSIESELGPVPLVTPVGGGNFGTVQMRMVQDLLFKRKTPIEAATGLHDEVKSQLK</sequence>
<dbReference type="Proteomes" id="UP000501058">
    <property type="component" value="Chromosome"/>
</dbReference>